<feature type="chain" id="PRO_5031174200" evidence="8">
    <location>
        <begin position="22"/>
        <end position="417"/>
    </location>
</feature>
<dbReference type="GO" id="GO:0015288">
    <property type="term" value="F:porin activity"/>
    <property type="evidence" value="ECO:0007669"/>
    <property type="project" value="TreeGrafter"/>
</dbReference>
<dbReference type="GO" id="GO:0009279">
    <property type="term" value="C:cell outer membrane"/>
    <property type="evidence" value="ECO:0007669"/>
    <property type="project" value="UniProtKB-SubCell"/>
</dbReference>
<dbReference type="Proteomes" id="UP000531251">
    <property type="component" value="Unassembled WGS sequence"/>
</dbReference>
<evidence type="ECO:0000256" key="8">
    <source>
        <dbReference type="SAM" id="SignalP"/>
    </source>
</evidence>
<comment type="subcellular location">
    <subcellularLocation>
        <location evidence="1">Cell outer membrane</location>
    </subcellularLocation>
</comment>
<dbReference type="AlphaFoldDB" id="A0A7X6BE59"/>
<evidence type="ECO:0000256" key="5">
    <source>
        <dbReference type="ARBA" id="ARBA00022692"/>
    </source>
</evidence>
<protein>
    <submittedName>
        <fullName evidence="9">Outer membrane protein</fullName>
    </submittedName>
</protein>
<keyword evidence="10" id="KW-1185">Reference proteome</keyword>
<gene>
    <name evidence="9" type="ORF">GGR89_004190</name>
</gene>
<evidence type="ECO:0000256" key="1">
    <source>
        <dbReference type="ARBA" id="ARBA00004442"/>
    </source>
</evidence>
<dbReference type="EMBL" id="JAATJB010000022">
    <property type="protein sequence ID" value="NJB99844.1"/>
    <property type="molecule type" value="Genomic_DNA"/>
</dbReference>
<evidence type="ECO:0000256" key="7">
    <source>
        <dbReference type="ARBA" id="ARBA00023237"/>
    </source>
</evidence>
<dbReference type="SUPFAM" id="SSF56954">
    <property type="entry name" value="Outer membrane efflux proteins (OEP)"/>
    <property type="match status" value="1"/>
</dbReference>
<name>A0A7X6BE59_9SPHN</name>
<evidence type="ECO:0000313" key="9">
    <source>
        <dbReference type="EMBL" id="NJB99844.1"/>
    </source>
</evidence>
<comment type="caution">
    <text evidence="9">The sequence shown here is derived from an EMBL/GenBank/DDBJ whole genome shotgun (WGS) entry which is preliminary data.</text>
</comment>
<sequence length="417" mass="42808">MIRRGALLLGLALGAALPAQAQSLDAVIAAALDHAPELAAARAREASAGARLDQARAERMPVVTLQGQVAAGRIDPQGFFGLRADNVNPRSAQLGTELPLFTGGRTTAATAQARAGLAAAQAGSDAVALELRVAVVRAYAGAVAARENANSYGRMVATLAEIRRQAGLRFQSGAGTSTEVAQAEARIAEAEAARAAALGQEQVALATLASLTGMPVQPDATLAPPPPPALARAAAVEQALAHNPALAAARRMAEMADAGVRAARAERLPVVGAYAEAATVRDQFFPGYKADTASIGLRARWTLFDGGRTSARQRGAEADRAEREAQTRATAAMVERQTIGAYEALRSARATYDAATKRVTAAAAALRGVRLEAQTGAQPMLAVLDAERESAAAEAARTEAAADMQVQAQVLTSMLGG</sequence>
<evidence type="ECO:0000313" key="10">
    <source>
        <dbReference type="Proteomes" id="UP000531251"/>
    </source>
</evidence>
<dbReference type="PANTHER" id="PTHR30026">
    <property type="entry name" value="OUTER MEMBRANE PROTEIN TOLC"/>
    <property type="match status" value="1"/>
</dbReference>
<evidence type="ECO:0000256" key="3">
    <source>
        <dbReference type="ARBA" id="ARBA00022448"/>
    </source>
</evidence>
<evidence type="ECO:0000256" key="2">
    <source>
        <dbReference type="ARBA" id="ARBA00007613"/>
    </source>
</evidence>
<comment type="similarity">
    <text evidence="2">Belongs to the outer membrane factor (OMF) (TC 1.B.17) family.</text>
</comment>
<keyword evidence="6" id="KW-0472">Membrane</keyword>
<keyword evidence="8" id="KW-0732">Signal</keyword>
<dbReference type="Gene3D" id="1.20.1600.10">
    <property type="entry name" value="Outer membrane efflux proteins (OEP)"/>
    <property type="match status" value="1"/>
</dbReference>
<dbReference type="InterPro" id="IPR051906">
    <property type="entry name" value="TolC-like"/>
</dbReference>
<dbReference type="Pfam" id="PF02321">
    <property type="entry name" value="OEP"/>
    <property type="match status" value="2"/>
</dbReference>
<keyword evidence="5" id="KW-0812">Transmembrane</keyword>
<keyword evidence="4" id="KW-1134">Transmembrane beta strand</keyword>
<reference evidence="9 10" key="1">
    <citation type="submission" date="2020-03" db="EMBL/GenBank/DDBJ databases">
        <title>Genomic Encyclopedia of Type Strains, Phase IV (KMG-IV): sequencing the most valuable type-strain genomes for metagenomic binning, comparative biology and taxonomic classification.</title>
        <authorList>
            <person name="Goeker M."/>
        </authorList>
    </citation>
    <scope>NUCLEOTIDE SEQUENCE [LARGE SCALE GENOMIC DNA]</scope>
    <source>
        <strain evidence="9 10">DSM 7225</strain>
    </source>
</reference>
<dbReference type="GO" id="GO:0015562">
    <property type="term" value="F:efflux transmembrane transporter activity"/>
    <property type="evidence" value="ECO:0007669"/>
    <property type="project" value="InterPro"/>
</dbReference>
<dbReference type="GO" id="GO:1990281">
    <property type="term" value="C:efflux pump complex"/>
    <property type="evidence" value="ECO:0007669"/>
    <property type="project" value="TreeGrafter"/>
</dbReference>
<keyword evidence="7" id="KW-0998">Cell outer membrane</keyword>
<evidence type="ECO:0000256" key="6">
    <source>
        <dbReference type="ARBA" id="ARBA00023136"/>
    </source>
</evidence>
<dbReference type="InterPro" id="IPR003423">
    <property type="entry name" value="OMP_efflux"/>
</dbReference>
<organism evidence="9 10">
    <name type="scientific">Sphingomonas trueperi</name>
    <dbReference type="NCBI Taxonomy" id="53317"/>
    <lineage>
        <taxon>Bacteria</taxon>
        <taxon>Pseudomonadati</taxon>
        <taxon>Pseudomonadota</taxon>
        <taxon>Alphaproteobacteria</taxon>
        <taxon>Sphingomonadales</taxon>
        <taxon>Sphingomonadaceae</taxon>
        <taxon>Sphingomonas</taxon>
    </lineage>
</organism>
<dbReference type="RefSeq" id="WP_125972399.1">
    <property type="nucleotide sequence ID" value="NZ_BAAADY010000033.1"/>
</dbReference>
<accession>A0A7X6BE59</accession>
<dbReference type="PANTHER" id="PTHR30026:SF20">
    <property type="entry name" value="OUTER MEMBRANE PROTEIN TOLC"/>
    <property type="match status" value="1"/>
</dbReference>
<evidence type="ECO:0000256" key="4">
    <source>
        <dbReference type="ARBA" id="ARBA00022452"/>
    </source>
</evidence>
<proteinExistence type="inferred from homology"/>
<keyword evidence="3" id="KW-0813">Transport</keyword>
<feature type="signal peptide" evidence="8">
    <location>
        <begin position="1"/>
        <end position="21"/>
    </location>
</feature>